<dbReference type="EMBL" id="JABFDN010000003">
    <property type="protein sequence ID" value="NPU65593.1"/>
    <property type="molecule type" value="Genomic_DNA"/>
</dbReference>
<feature type="chain" id="PRO_5045932630" evidence="1">
    <location>
        <begin position="22"/>
        <end position="149"/>
    </location>
</feature>
<dbReference type="Proteomes" id="UP000886476">
    <property type="component" value="Unassembled WGS sequence"/>
</dbReference>
<comment type="caution">
    <text evidence="2">The sequence shown here is derived from an EMBL/GenBank/DDBJ whole genome shotgun (WGS) entry which is preliminary data.</text>
</comment>
<protein>
    <submittedName>
        <fullName evidence="2">Uncharacterized protein</fullName>
    </submittedName>
</protein>
<name>A0ABX2CCQ8_9BRAD</name>
<evidence type="ECO:0000313" key="3">
    <source>
        <dbReference type="Proteomes" id="UP000886476"/>
    </source>
</evidence>
<proteinExistence type="predicted"/>
<accession>A0ABX2CCQ8</accession>
<keyword evidence="3" id="KW-1185">Reference proteome</keyword>
<evidence type="ECO:0000256" key="1">
    <source>
        <dbReference type="SAM" id="SignalP"/>
    </source>
</evidence>
<keyword evidence="1" id="KW-0732">Signal</keyword>
<evidence type="ECO:0000313" key="2">
    <source>
        <dbReference type="EMBL" id="NPU65593.1"/>
    </source>
</evidence>
<feature type="signal peptide" evidence="1">
    <location>
        <begin position="1"/>
        <end position="21"/>
    </location>
</feature>
<organism evidence="2 3">
    <name type="scientific">Bradyrhizobium aeschynomenes</name>
    <dbReference type="NCBI Taxonomy" id="2734909"/>
    <lineage>
        <taxon>Bacteria</taxon>
        <taxon>Pseudomonadati</taxon>
        <taxon>Pseudomonadota</taxon>
        <taxon>Alphaproteobacteria</taxon>
        <taxon>Hyphomicrobiales</taxon>
        <taxon>Nitrobacteraceae</taxon>
        <taxon>Bradyrhizobium</taxon>
    </lineage>
</organism>
<sequence length="149" mass="16004">MTSIFRPLLAIILLASSFASAASADDAVDAARAWGLIGTWAADCSAPAVKGRGAIISYEVTSDGQLIYRRDHDPSDINEVASARIEPDQTLVLSIVLPKARQTRENGIVRTSDGGIRSLFNRGEDGSYTIREARFVANGRPTPALRKCD</sequence>
<gene>
    <name evidence="2" type="ORF">HL667_11360</name>
</gene>
<reference evidence="2" key="1">
    <citation type="submission" date="2020-05" db="EMBL/GenBank/DDBJ databases">
        <title>Nod-independent and nitrogen-fixing Bradyrhizobium aeschynomene sp. nov. isolated from nodules of Aeschynomene indica.</title>
        <authorList>
            <person name="Zhang Z."/>
        </authorList>
    </citation>
    <scope>NUCLEOTIDE SEQUENCE</scope>
    <source>
        <strain evidence="2">83012</strain>
    </source>
</reference>
<dbReference type="RefSeq" id="WP_172110687.1">
    <property type="nucleotide sequence ID" value="NZ_JABFDM010000001.1"/>
</dbReference>